<dbReference type="EnsemblProtists" id="EKX51918">
    <property type="protein sequence ID" value="EKX51918"/>
    <property type="gene ID" value="GUITHDRAFT_150853"/>
</dbReference>
<dbReference type="EMBL" id="JH992974">
    <property type="protein sequence ID" value="EKX51918.1"/>
    <property type="molecule type" value="Genomic_DNA"/>
</dbReference>
<dbReference type="KEGG" id="gtt:GUITHDRAFT_150853"/>
<accession>L1JV08</accession>
<name>L1JV08_GUITC</name>
<evidence type="ECO:0000313" key="3">
    <source>
        <dbReference type="EnsemblProtists" id="EKX51918"/>
    </source>
</evidence>
<dbReference type="HOGENOM" id="CLU_2799375_0_0_1"/>
<dbReference type="AlphaFoldDB" id="L1JV08"/>
<proteinExistence type="predicted"/>
<feature type="chain" id="PRO_5008771813" description="Secreted protein" evidence="1">
    <location>
        <begin position="29"/>
        <end position="68"/>
    </location>
</feature>
<dbReference type="PaxDb" id="55529-EKX51918"/>
<dbReference type="RefSeq" id="XP_005838898.1">
    <property type="nucleotide sequence ID" value="XM_005838841.1"/>
</dbReference>
<dbReference type="Proteomes" id="UP000011087">
    <property type="component" value="Unassembled WGS sequence"/>
</dbReference>
<evidence type="ECO:0000313" key="2">
    <source>
        <dbReference type="EMBL" id="EKX51918.1"/>
    </source>
</evidence>
<evidence type="ECO:0000256" key="1">
    <source>
        <dbReference type="SAM" id="SignalP"/>
    </source>
</evidence>
<gene>
    <name evidence="2" type="ORF">GUITHDRAFT_150853</name>
</gene>
<dbReference type="GeneID" id="17308489"/>
<evidence type="ECO:0008006" key="5">
    <source>
        <dbReference type="Google" id="ProtNLM"/>
    </source>
</evidence>
<feature type="signal peptide" evidence="1">
    <location>
        <begin position="1"/>
        <end position="28"/>
    </location>
</feature>
<reference evidence="2 4" key="1">
    <citation type="journal article" date="2012" name="Nature">
        <title>Algal genomes reveal evolutionary mosaicism and the fate of nucleomorphs.</title>
        <authorList>
            <consortium name="DOE Joint Genome Institute"/>
            <person name="Curtis B.A."/>
            <person name="Tanifuji G."/>
            <person name="Burki F."/>
            <person name="Gruber A."/>
            <person name="Irimia M."/>
            <person name="Maruyama S."/>
            <person name="Arias M.C."/>
            <person name="Ball S.G."/>
            <person name="Gile G.H."/>
            <person name="Hirakawa Y."/>
            <person name="Hopkins J.F."/>
            <person name="Kuo A."/>
            <person name="Rensing S.A."/>
            <person name="Schmutz J."/>
            <person name="Symeonidi A."/>
            <person name="Elias M."/>
            <person name="Eveleigh R.J."/>
            <person name="Herman E.K."/>
            <person name="Klute M.J."/>
            <person name="Nakayama T."/>
            <person name="Obornik M."/>
            <person name="Reyes-Prieto A."/>
            <person name="Armbrust E.V."/>
            <person name="Aves S.J."/>
            <person name="Beiko R.G."/>
            <person name="Coutinho P."/>
            <person name="Dacks J.B."/>
            <person name="Durnford D.G."/>
            <person name="Fast N.M."/>
            <person name="Green B.R."/>
            <person name="Grisdale C.J."/>
            <person name="Hempel F."/>
            <person name="Henrissat B."/>
            <person name="Hoppner M.P."/>
            <person name="Ishida K."/>
            <person name="Kim E."/>
            <person name="Koreny L."/>
            <person name="Kroth P.G."/>
            <person name="Liu Y."/>
            <person name="Malik S.B."/>
            <person name="Maier U.G."/>
            <person name="McRose D."/>
            <person name="Mock T."/>
            <person name="Neilson J.A."/>
            <person name="Onodera N.T."/>
            <person name="Poole A.M."/>
            <person name="Pritham E.J."/>
            <person name="Richards T.A."/>
            <person name="Rocap G."/>
            <person name="Roy S.W."/>
            <person name="Sarai C."/>
            <person name="Schaack S."/>
            <person name="Shirato S."/>
            <person name="Slamovits C.H."/>
            <person name="Spencer D.F."/>
            <person name="Suzuki S."/>
            <person name="Worden A.Z."/>
            <person name="Zauner S."/>
            <person name="Barry K."/>
            <person name="Bell C."/>
            <person name="Bharti A.K."/>
            <person name="Crow J.A."/>
            <person name="Grimwood J."/>
            <person name="Kramer R."/>
            <person name="Lindquist E."/>
            <person name="Lucas S."/>
            <person name="Salamov A."/>
            <person name="McFadden G.I."/>
            <person name="Lane C.E."/>
            <person name="Keeling P.J."/>
            <person name="Gray M.W."/>
            <person name="Grigoriev I.V."/>
            <person name="Archibald J.M."/>
        </authorList>
    </citation>
    <scope>NUCLEOTIDE SEQUENCE</scope>
    <source>
        <strain evidence="2 4">CCMP2712</strain>
    </source>
</reference>
<reference evidence="3" key="3">
    <citation type="submission" date="2016-03" db="UniProtKB">
        <authorList>
            <consortium name="EnsemblProtists"/>
        </authorList>
    </citation>
    <scope>IDENTIFICATION</scope>
</reference>
<reference evidence="4" key="2">
    <citation type="submission" date="2012-11" db="EMBL/GenBank/DDBJ databases">
        <authorList>
            <person name="Kuo A."/>
            <person name="Curtis B.A."/>
            <person name="Tanifuji G."/>
            <person name="Burki F."/>
            <person name="Gruber A."/>
            <person name="Irimia M."/>
            <person name="Maruyama S."/>
            <person name="Arias M.C."/>
            <person name="Ball S.G."/>
            <person name="Gile G.H."/>
            <person name="Hirakawa Y."/>
            <person name="Hopkins J.F."/>
            <person name="Rensing S.A."/>
            <person name="Schmutz J."/>
            <person name="Symeonidi A."/>
            <person name="Elias M."/>
            <person name="Eveleigh R.J."/>
            <person name="Herman E.K."/>
            <person name="Klute M.J."/>
            <person name="Nakayama T."/>
            <person name="Obornik M."/>
            <person name="Reyes-Prieto A."/>
            <person name="Armbrust E.V."/>
            <person name="Aves S.J."/>
            <person name="Beiko R.G."/>
            <person name="Coutinho P."/>
            <person name="Dacks J.B."/>
            <person name="Durnford D.G."/>
            <person name="Fast N.M."/>
            <person name="Green B.R."/>
            <person name="Grisdale C."/>
            <person name="Hempe F."/>
            <person name="Henrissat B."/>
            <person name="Hoppner M.P."/>
            <person name="Ishida K.-I."/>
            <person name="Kim E."/>
            <person name="Koreny L."/>
            <person name="Kroth P.G."/>
            <person name="Liu Y."/>
            <person name="Malik S.-B."/>
            <person name="Maier U.G."/>
            <person name="McRose D."/>
            <person name="Mock T."/>
            <person name="Neilson J.A."/>
            <person name="Onodera N.T."/>
            <person name="Poole A.M."/>
            <person name="Pritham E.J."/>
            <person name="Richards T.A."/>
            <person name="Rocap G."/>
            <person name="Roy S.W."/>
            <person name="Sarai C."/>
            <person name="Schaack S."/>
            <person name="Shirato S."/>
            <person name="Slamovits C.H."/>
            <person name="Spencer D.F."/>
            <person name="Suzuki S."/>
            <person name="Worden A.Z."/>
            <person name="Zauner S."/>
            <person name="Barry K."/>
            <person name="Bell C."/>
            <person name="Bharti A.K."/>
            <person name="Crow J.A."/>
            <person name="Grimwood J."/>
            <person name="Kramer R."/>
            <person name="Lindquist E."/>
            <person name="Lucas S."/>
            <person name="Salamov A."/>
            <person name="McFadden G.I."/>
            <person name="Lane C.E."/>
            <person name="Keeling P.J."/>
            <person name="Gray M.W."/>
            <person name="Grigoriev I.V."/>
            <person name="Archibald J.M."/>
        </authorList>
    </citation>
    <scope>NUCLEOTIDE SEQUENCE</scope>
    <source>
        <strain evidence="4">CCMP2712</strain>
    </source>
</reference>
<keyword evidence="4" id="KW-1185">Reference proteome</keyword>
<sequence length="68" mass="7267">MVGRMKHQDSIAMGLLLLCGLLVRQASCEEPTITIFSPIDGAVITGGGCVPQLLHLALPVRLLHCCVR</sequence>
<organism evidence="2">
    <name type="scientific">Guillardia theta (strain CCMP2712)</name>
    <name type="common">Cryptophyte</name>
    <dbReference type="NCBI Taxonomy" id="905079"/>
    <lineage>
        <taxon>Eukaryota</taxon>
        <taxon>Cryptophyceae</taxon>
        <taxon>Pyrenomonadales</taxon>
        <taxon>Geminigeraceae</taxon>
        <taxon>Guillardia</taxon>
    </lineage>
</organism>
<evidence type="ECO:0000313" key="4">
    <source>
        <dbReference type="Proteomes" id="UP000011087"/>
    </source>
</evidence>
<keyword evidence="1" id="KW-0732">Signal</keyword>
<protein>
    <recommendedName>
        <fullName evidence="5">Secreted protein</fullName>
    </recommendedName>
</protein>